<sequence>MPQNLGQTEGRHRRREQTAVEVDLRQARPGARRRHQTVSTHDRASPRPGTENPWPISKSARSRQPNTAQPGSPQTKQGCTGRDDIENRKPVDQDAIRRDPLAALRPDLVPGRRHRAGRLHLDDPGPFRSADPGRRLRRLERQAADQGLCARRRCREPDVRRPRPAGRRRHPRRADAVGPRAAASGAHPASLERARLPDHRRRHGGRRSVADLGTGHLSVARLGGRGFGGRGADPDLRRPRLAQGRAAGFRGAPPLGHARLSGGQRRLVPAGGTDGLGHLNWGPRHEQDPVRPRRRGAAVRRLPHPPGHAGSLSARRTQRRPRRPTADRRRHDPGRRRHRPRRLRRHRLHVGPYMI</sequence>
<feature type="region of interest" description="Disordered" evidence="1">
    <location>
        <begin position="245"/>
        <end position="355"/>
    </location>
</feature>
<feature type="compositionally biased region" description="Basic and acidic residues" evidence="1">
    <location>
        <begin position="16"/>
        <end position="26"/>
    </location>
</feature>
<name>A0A0N4ZJL0_PARTI</name>
<feature type="compositionally biased region" description="Basic and acidic residues" evidence="1">
    <location>
        <begin position="119"/>
        <end position="135"/>
    </location>
</feature>
<evidence type="ECO:0000313" key="2">
    <source>
        <dbReference type="Proteomes" id="UP000038045"/>
    </source>
</evidence>
<feature type="compositionally biased region" description="Basic and acidic residues" evidence="1">
    <location>
        <begin position="81"/>
        <end position="100"/>
    </location>
</feature>
<proteinExistence type="predicted"/>
<protein>
    <submittedName>
        <fullName evidence="3">LigA</fullName>
    </submittedName>
</protein>
<feature type="compositionally biased region" description="Polar residues" evidence="1">
    <location>
        <begin position="62"/>
        <end position="78"/>
    </location>
</feature>
<feature type="compositionally biased region" description="Basic residues" evidence="1">
    <location>
        <begin position="331"/>
        <end position="349"/>
    </location>
</feature>
<feature type="region of interest" description="Disordered" evidence="1">
    <location>
        <begin position="152"/>
        <end position="210"/>
    </location>
</feature>
<dbReference type="Proteomes" id="UP000038045">
    <property type="component" value="Unplaced"/>
</dbReference>
<accession>A0A0N4ZJL0</accession>
<dbReference type="AlphaFoldDB" id="A0A0N4ZJL0"/>
<feature type="compositionally biased region" description="Basic residues" evidence="1">
    <location>
        <begin position="292"/>
        <end position="303"/>
    </location>
</feature>
<evidence type="ECO:0000256" key="1">
    <source>
        <dbReference type="SAM" id="MobiDB-lite"/>
    </source>
</evidence>
<keyword evidence="2" id="KW-1185">Reference proteome</keyword>
<organism evidence="2 3">
    <name type="scientific">Parastrongyloides trichosuri</name>
    <name type="common">Possum-specific nematode worm</name>
    <dbReference type="NCBI Taxonomy" id="131310"/>
    <lineage>
        <taxon>Eukaryota</taxon>
        <taxon>Metazoa</taxon>
        <taxon>Ecdysozoa</taxon>
        <taxon>Nematoda</taxon>
        <taxon>Chromadorea</taxon>
        <taxon>Rhabditida</taxon>
        <taxon>Tylenchina</taxon>
        <taxon>Panagrolaimomorpha</taxon>
        <taxon>Strongyloidoidea</taxon>
        <taxon>Strongyloididae</taxon>
        <taxon>Parastrongyloides</taxon>
    </lineage>
</organism>
<feature type="compositionally biased region" description="Basic residues" evidence="1">
    <location>
        <begin position="162"/>
        <end position="172"/>
    </location>
</feature>
<reference evidence="3" key="1">
    <citation type="submission" date="2017-02" db="UniProtKB">
        <authorList>
            <consortium name="WormBaseParasite"/>
        </authorList>
    </citation>
    <scope>IDENTIFICATION</scope>
</reference>
<dbReference type="WBParaSite" id="PTRK_0000819000.1">
    <property type="protein sequence ID" value="PTRK_0000819000.1"/>
    <property type="gene ID" value="PTRK_0000819000"/>
</dbReference>
<evidence type="ECO:0000313" key="3">
    <source>
        <dbReference type="WBParaSite" id="PTRK_0000819000.1"/>
    </source>
</evidence>
<feature type="region of interest" description="Disordered" evidence="1">
    <location>
        <begin position="1"/>
        <end position="135"/>
    </location>
</feature>